<keyword evidence="2" id="KW-0963">Cytoplasm</keyword>
<dbReference type="GO" id="GO:0005876">
    <property type="term" value="C:spindle microtubule"/>
    <property type="evidence" value="ECO:0007669"/>
    <property type="project" value="TreeGrafter"/>
</dbReference>
<dbReference type="PRINTS" id="PR00380">
    <property type="entry name" value="KINESINHEAVY"/>
</dbReference>
<sequence>MSTHNSFSVAKKDEKGRNIQVVVRCRPFNNAERKSAAHGVIDTVENRKEINVRTGGIGDKAARKTYTFDMVFGPSAKQIDVYKSVVCPILDEVIGGYNCTVFAYGQTGTGKTFTMEGERSPNEEFTWEEDPLAGIIPRTLHQIFEKLSESGTEFSVKVSLLEIYNEELFDLLSPFPDVTERLQLFDDPRNKRGVIIKGLEEITVHNKNEVYQILERGSAKRKTASTLMNAYSSRSHSVFSVTIHMKEITVDGEELVKIGKLNLVDLAGSENIGRSGAVDKRAREAGNINQSLLTLGRVITALVEKRPHVPYRESKLTRILQDSLGGRTKTSIIATVSPASINLEETLSTLDYANRAKNIMNKPEVNQKLTKRTLIKEYTEEIERLKRDLAATRDKNGVYLSSENYDTLIFYFLFLDEQHHGYRLHLTHQTCVTIPPPQVTELFEDRKEKLDKCTNDLEEKNQKLQETHRDLQKTKQKLTEEEFIVSELAATEEKLYTTADKLLTTVDESTKDVSGLHAKLERKKKVEVHNSEIQMSFADCMDAMFSQMQKSVEDQHSKSLKCLLLSPSEGLLAVNDKAFKGSMATVATSFCSIKDLVADGMTKCQAKMMEQETLCVEAKNSLHQVLVRNEALYWKLAEIMHNTVLKILLSIHDGQLRECIPFLQMESMKVETASFFSGHAQDLATLRETATEGLGSLKTEHDNLKEQISRADKEHQTVRPGICLGLCSLKQGCQTYKPWENIDIF</sequence>
<dbReference type="InterPro" id="IPR036961">
    <property type="entry name" value="Kinesin_motor_dom_sf"/>
</dbReference>
<evidence type="ECO:0000256" key="2">
    <source>
        <dbReference type="ARBA" id="ARBA00022490"/>
    </source>
</evidence>
<evidence type="ECO:0000256" key="3">
    <source>
        <dbReference type="ARBA" id="ARBA00022553"/>
    </source>
</evidence>
<reference evidence="18" key="1">
    <citation type="submission" date="2020-07" db="EMBL/GenBank/DDBJ databases">
        <title>A long reads based de novo assembly of the rainbow trout Arlee double haploid line genome.</title>
        <authorList>
            <person name="Gao G."/>
            <person name="Palti Y."/>
        </authorList>
    </citation>
    <scope>NUCLEOTIDE SEQUENCE [LARGE SCALE GENOMIC DNA]</scope>
</reference>
<keyword evidence="3" id="KW-0597">Phosphoprotein</keyword>
<dbReference type="GO" id="GO:0072686">
    <property type="term" value="C:mitotic spindle"/>
    <property type="evidence" value="ECO:0007669"/>
    <property type="project" value="TreeGrafter"/>
</dbReference>
<dbReference type="Gene3D" id="3.40.850.10">
    <property type="entry name" value="Kinesin motor domain"/>
    <property type="match status" value="1"/>
</dbReference>
<evidence type="ECO:0000256" key="9">
    <source>
        <dbReference type="ARBA" id="ARBA00023054"/>
    </source>
</evidence>
<proteinExistence type="inferred from homology"/>
<dbReference type="GO" id="GO:0008017">
    <property type="term" value="F:microtubule binding"/>
    <property type="evidence" value="ECO:0007669"/>
    <property type="project" value="InterPro"/>
</dbReference>
<dbReference type="SUPFAM" id="SSF52540">
    <property type="entry name" value="P-loop containing nucleoside triphosphate hydrolases"/>
    <property type="match status" value="1"/>
</dbReference>
<reference evidence="18" key="3">
    <citation type="submission" date="2025-09" db="UniProtKB">
        <authorList>
            <consortium name="Ensembl"/>
        </authorList>
    </citation>
    <scope>IDENTIFICATION</scope>
</reference>
<organism evidence="18 19">
    <name type="scientific">Oncorhynchus mykiss</name>
    <name type="common">Rainbow trout</name>
    <name type="synonym">Salmo gairdneri</name>
    <dbReference type="NCBI Taxonomy" id="8022"/>
    <lineage>
        <taxon>Eukaryota</taxon>
        <taxon>Metazoa</taxon>
        <taxon>Chordata</taxon>
        <taxon>Craniata</taxon>
        <taxon>Vertebrata</taxon>
        <taxon>Euteleostomi</taxon>
        <taxon>Actinopterygii</taxon>
        <taxon>Neopterygii</taxon>
        <taxon>Teleostei</taxon>
        <taxon>Protacanthopterygii</taxon>
        <taxon>Salmoniformes</taxon>
        <taxon>Salmonidae</taxon>
        <taxon>Salmoninae</taxon>
        <taxon>Oncorhynchus</taxon>
    </lineage>
</organism>
<dbReference type="PROSITE" id="PS50067">
    <property type="entry name" value="KINESIN_MOTOR_2"/>
    <property type="match status" value="1"/>
</dbReference>
<keyword evidence="9 16" id="KW-0175">Coiled coil</keyword>
<dbReference type="PANTHER" id="PTHR47970:SF12">
    <property type="entry name" value="KINESIN FAMILY MEMBER 11"/>
    <property type="match status" value="1"/>
</dbReference>
<dbReference type="Pfam" id="PF00225">
    <property type="entry name" value="Kinesin"/>
    <property type="match status" value="1"/>
</dbReference>
<feature type="binding site" evidence="14">
    <location>
        <begin position="105"/>
        <end position="112"/>
    </location>
    <ligand>
        <name>ATP</name>
        <dbReference type="ChEBI" id="CHEBI:30616"/>
    </ligand>
</feature>
<dbReference type="GO" id="GO:0051231">
    <property type="term" value="P:spindle elongation"/>
    <property type="evidence" value="ECO:0007669"/>
    <property type="project" value="TreeGrafter"/>
</dbReference>
<dbReference type="InterPro" id="IPR001752">
    <property type="entry name" value="Kinesin_motor_dom"/>
</dbReference>
<dbReference type="FunFam" id="3.40.850.10:FF:000035">
    <property type="entry name" value="Kinesin-like protein KIF11"/>
    <property type="match status" value="1"/>
</dbReference>
<protein>
    <recommendedName>
        <fullName evidence="15">Kinesin-like protein</fullName>
    </recommendedName>
</protein>
<gene>
    <name evidence="18" type="primary">LOC110529943</name>
</gene>
<feature type="coiled-coil region" evidence="16">
    <location>
        <begin position="443"/>
        <end position="481"/>
    </location>
</feature>
<dbReference type="InterPro" id="IPR019821">
    <property type="entry name" value="Kinesin_motor_CS"/>
</dbReference>
<evidence type="ECO:0000256" key="12">
    <source>
        <dbReference type="ARBA" id="ARBA00023306"/>
    </source>
</evidence>
<dbReference type="AlphaFoldDB" id="A0A8C7WCX2"/>
<reference evidence="18" key="2">
    <citation type="submission" date="2025-08" db="UniProtKB">
        <authorList>
            <consortium name="Ensembl"/>
        </authorList>
    </citation>
    <scope>IDENTIFICATION</scope>
</reference>
<evidence type="ECO:0000313" key="18">
    <source>
        <dbReference type="Ensembl" id="ENSOMYP00000091343.1"/>
    </source>
</evidence>
<evidence type="ECO:0000256" key="16">
    <source>
        <dbReference type="SAM" id="Coils"/>
    </source>
</evidence>
<keyword evidence="11" id="KW-0206">Cytoskeleton</keyword>
<dbReference type="GO" id="GO:0000922">
    <property type="term" value="C:spindle pole"/>
    <property type="evidence" value="ECO:0007669"/>
    <property type="project" value="UniProtKB-SubCell"/>
</dbReference>
<accession>A0A8C7WCX2</accession>
<evidence type="ECO:0000256" key="7">
    <source>
        <dbReference type="ARBA" id="ARBA00022776"/>
    </source>
</evidence>
<keyword evidence="4" id="KW-0132">Cell division</keyword>
<dbReference type="SMART" id="SM00129">
    <property type="entry name" value="KISc"/>
    <property type="match status" value="1"/>
</dbReference>
<evidence type="ECO:0000256" key="14">
    <source>
        <dbReference type="PROSITE-ProRule" id="PRU00283"/>
    </source>
</evidence>
<dbReference type="GO" id="GO:0005634">
    <property type="term" value="C:nucleus"/>
    <property type="evidence" value="ECO:0007669"/>
    <property type="project" value="TreeGrafter"/>
</dbReference>
<evidence type="ECO:0000259" key="17">
    <source>
        <dbReference type="PROSITE" id="PS50067"/>
    </source>
</evidence>
<keyword evidence="10 14" id="KW-0505">Motor protein</keyword>
<dbReference type="PANTHER" id="PTHR47970">
    <property type="entry name" value="KINESIN-LIKE PROTEIN KIF11"/>
    <property type="match status" value="1"/>
</dbReference>
<evidence type="ECO:0000313" key="19">
    <source>
        <dbReference type="Proteomes" id="UP000694395"/>
    </source>
</evidence>
<dbReference type="Ensembl" id="ENSOMYT00000099407.2">
    <property type="protein sequence ID" value="ENSOMYP00000091343.1"/>
    <property type="gene ID" value="ENSOMYG00000041944.2"/>
</dbReference>
<evidence type="ECO:0000256" key="6">
    <source>
        <dbReference type="ARBA" id="ARBA00022741"/>
    </source>
</evidence>
<dbReference type="CDD" id="cd01364">
    <property type="entry name" value="KISc_BimC_Eg5"/>
    <property type="match status" value="1"/>
</dbReference>
<evidence type="ECO:0000256" key="13">
    <source>
        <dbReference type="ARBA" id="ARBA00034704"/>
    </source>
</evidence>
<keyword evidence="8 14" id="KW-0067">ATP-binding</keyword>
<dbReference type="Proteomes" id="UP000694395">
    <property type="component" value="Chromosome 1"/>
</dbReference>
<keyword evidence="6 14" id="KW-0547">Nucleotide-binding</keyword>
<evidence type="ECO:0000256" key="8">
    <source>
        <dbReference type="ARBA" id="ARBA00022840"/>
    </source>
</evidence>
<evidence type="ECO:0000256" key="1">
    <source>
        <dbReference type="ARBA" id="ARBA00004647"/>
    </source>
</evidence>
<dbReference type="InterPro" id="IPR027417">
    <property type="entry name" value="P-loop_NTPase"/>
</dbReference>
<keyword evidence="12" id="KW-0131">Cell cycle</keyword>
<dbReference type="PROSITE" id="PS00411">
    <property type="entry name" value="KINESIN_MOTOR_1"/>
    <property type="match status" value="1"/>
</dbReference>
<evidence type="ECO:0000256" key="11">
    <source>
        <dbReference type="ARBA" id="ARBA00023212"/>
    </source>
</evidence>
<name>A0A8C7WCX2_ONCMY</name>
<keyword evidence="19" id="KW-1185">Reference proteome</keyword>
<dbReference type="GO" id="GO:0051301">
    <property type="term" value="P:cell division"/>
    <property type="evidence" value="ECO:0007669"/>
    <property type="project" value="UniProtKB-KW"/>
</dbReference>
<evidence type="ECO:0000256" key="15">
    <source>
        <dbReference type="RuleBase" id="RU000394"/>
    </source>
</evidence>
<keyword evidence="7" id="KW-0498">Mitosis</keyword>
<comment type="similarity">
    <text evidence="13">Belongs to the TRAFAC class myosin-kinesin ATPase superfamily. Kinesin family. KIN-5/BimC subfamily.</text>
</comment>
<evidence type="ECO:0000256" key="4">
    <source>
        <dbReference type="ARBA" id="ARBA00022618"/>
    </source>
</evidence>
<dbReference type="GO" id="GO:0007018">
    <property type="term" value="P:microtubule-based movement"/>
    <property type="evidence" value="ECO:0007669"/>
    <property type="project" value="InterPro"/>
</dbReference>
<dbReference type="GO" id="GO:0008574">
    <property type="term" value="F:plus-end-directed microtubule motor activity"/>
    <property type="evidence" value="ECO:0007669"/>
    <property type="project" value="TreeGrafter"/>
</dbReference>
<dbReference type="InterPro" id="IPR047149">
    <property type="entry name" value="KIF11-like"/>
</dbReference>
<dbReference type="GO" id="GO:0090307">
    <property type="term" value="P:mitotic spindle assembly"/>
    <property type="evidence" value="ECO:0007669"/>
    <property type="project" value="TreeGrafter"/>
</dbReference>
<keyword evidence="5 15" id="KW-0493">Microtubule</keyword>
<feature type="domain" description="Kinesin motor" evidence="17">
    <location>
        <begin position="18"/>
        <end position="359"/>
    </location>
</feature>
<evidence type="ECO:0000256" key="5">
    <source>
        <dbReference type="ARBA" id="ARBA00022701"/>
    </source>
</evidence>
<feature type="coiled-coil region" evidence="16">
    <location>
        <begin position="368"/>
        <end position="395"/>
    </location>
</feature>
<dbReference type="GO" id="GO:0005524">
    <property type="term" value="F:ATP binding"/>
    <property type="evidence" value="ECO:0007669"/>
    <property type="project" value="UniProtKB-UniRule"/>
</dbReference>
<dbReference type="GeneTree" id="ENSGT00940000155921"/>
<evidence type="ECO:0000256" key="10">
    <source>
        <dbReference type="ARBA" id="ARBA00023175"/>
    </source>
</evidence>
<comment type="subcellular location">
    <subcellularLocation>
        <location evidence="1">Cytoplasm</location>
        <location evidence="1">Cytoskeleton</location>
        <location evidence="1">Spindle pole</location>
    </subcellularLocation>
</comment>
<dbReference type="InterPro" id="IPR047241">
    <property type="entry name" value="KIF11-like_kin_motor_dom"/>
</dbReference>